<dbReference type="AlphaFoldDB" id="A0A0K9NM95"/>
<dbReference type="InterPro" id="IPR040390">
    <property type="entry name" value="TIFY/JAZ"/>
</dbReference>
<feature type="domain" description="Tify" evidence="5">
    <location>
        <begin position="64"/>
        <end position="99"/>
    </location>
</feature>
<keyword evidence="7" id="KW-1185">Reference proteome</keyword>
<dbReference type="OMA" id="TRPRACK"/>
<dbReference type="GO" id="GO:2000022">
    <property type="term" value="P:regulation of jasmonic acid mediated signaling pathway"/>
    <property type="evidence" value="ECO:0000318"/>
    <property type="project" value="GO_Central"/>
</dbReference>
<dbReference type="GO" id="GO:0009611">
    <property type="term" value="P:response to wounding"/>
    <property type="evidence" value="ECO:0000318"/>
    <property type="project" value="GO_Central"/>
</dbReference>
<dbReference type="PANTHER" id="PTHR33077">
    <property type="entry name" value="PROTEIN TIFY 4A-RELATED-RELATED"/>
    <property type="match status" value="1"/>
</dbReference>
<comment type="domain">
    <text evidence="4">The jas domain is required for interaction with COI1.</text>
</comment>
<accession>A0A0K9NM95</accession>
<sequence length="144" mass="16119">MKTSFAVTCNRLGQYLKERKSYGGDGGGFREVAGLEITTKSSTPRTMNLLCSIDRNMEKASEETNSKSGQMTIFYAGRIIVIDDLPEEKVTNLMAIADELTSRPTRLPPTTNGSDLPIARRASLSLFLDKRKYRVKSKLPYFRS</sequence>
<evidence type="ECO:0000256" key="3">
    <source>
        <dbReference type="ARBA" id="ARBA00022843"/>
    </source>
</evidence>
<evidence type="ECO:0000256" key="4">
    <source>
        <dbReference type="RuleBase" id="RU369065"/>
    </source>
</evidence>
<comment type="similarity">
    <text evidence="1 4">Belongs to the TIFY/JAZ family.</text>
</comment>
<dbReference type="Pfam" id="PF09425">
    <property type="entry name" value="Jas_motif"/>
    <property type="match status" value="1"/>
</dbReference>
<evidence type="ECO:0000313" key="6">
    <source>
        <dbReference type="EMBL" id="KMZ57886.1"/>
    </source>
</evidence>
<comment type="function">
    <text evidence="4">Repressor of jasmonate responses.</text>
</comment>
<dbReference type="GO" id="GO:0005634">
    <property type="term" value="C:nucleus"/>
    <property type="evidence" value="ECO:0000318"/>
    <property type="project" value="GO_Central"/>
</dbReference>
<dbReference type="Pfam" id="PF06200">
    <property type="entry name" value="tify"/>
    <property type="match status" value="1"/>
</dbReference>
<evidence type="ECO:0000259" key="5">
    <source>
        <dbReference type="PROSITE" id="PS51320"/>
    </source>
</evidence>
<dbReference type="PROSITE" id="PS51320">
    <property type="entry name" value="TIFY"/>
    <property type="match status" value="1"/>
</dbReference>
<organism evidence="6 7">
    <name type="scientific">Zostera marina</name>
    <name type="common">Eelgrass</name>
    <dbReference type="NCBI Taxonomy" id="29655"/>
    <lineage>
        <taxon>Eukaryota</taxon>
        <taxon>Viridiplantae</taxon>
        <taxon>Streptophyta</taxon>
        <taxon>Embryophyta</taxon>
        <taxon>Tracheophyta</taxon>
        <taxon>Spermatophyta</taxon>
        <taxon>Magnoliopsida</taxon>
        <taxon>Liliopsida</taxon>
        <taxon>Zosteraceae</taxon>
        <taxon>Zostera</taxon>
    </lineage>
</organism>
<dbReference type="EMBL" id="LFYR01002015">
    <property type="protein sequence ID" value="KMZ57886.1"/>
    <property type="molecule type" value="Genomic_DNA"/>
</dbReference>
<dbReference type="GO" id="GO:0031347">
    <property type="term" value="P:regulation of defense response"/>
    <property type="evidence" value="ECO:0000318"/>
    <property type="project" value="GO_Central"/>
</dbReference>
<comment type="caution">
    <text evidence="6">The sequence shown here is derived from an EMBL/GenBank/DDBJ whole genome shotgun (WGS) entry which is preliminary data.</text>
</comment>
<reference evidence="7" key="1">
    <citation type="journal article" date="2016" name="Nature">
        <title>The genome of the seagrass Zostera marina reveals angiosperm adaptation to the sea.</title>
        <authorList>
            <person name="Olsen J.L."/>
            <person name="Rouze P."/>
            <person name="Verhelst B."/>
            <person name="Lin Y.-C."/>
            <person name="Bayer T."/>
            <person name="Collen J."/>
            <person name="Dattolo E."/>
            <person name="De Paoli E."/>
            <person name="Dittami S."/>
            <person name="Maumus F."/>
            <person name="Michel G."/>
            <person name="Kersting A."/>
            <person name="Lauritano C."/>
            <person name="Lohaus R."/>
            <person name="Toepel M."/>
            <person name="Tonon T."/>
            <person name="Vanneste K."/>
            <person name="Amirebrahimi M."/>
            <person name="Brakel J."/>
            <person name="Bostroem C."/>
            <person name="Chovatia M."/>
            <person name="Grimwood J."/>
            <person name="Jenkins J.W."/>
            <person name="Jueterbock A."/>
            <person name="Mraz A."/>
            <person name="Stam W.T."/>
            <person name="Tice H."/>
            <person name="Bornberg-Bauer E."/>
            <person name="Green P.J."/>
            <person name="Pearson G.A."/>
            <person name="Procaccini G."/>
            <person name="Duarte C.M."/>
            <person name="Schmutz J."/>
            <person name="Reusch T.B.H."/>
            <person name="Van de Peer Y."/>
        </authorList>
    </citation>
    <scope>NUCLEOTIDE SEQUENCE [LARGE SCALE GENOMIC DNA]</scope>
    <source>
        <strain evidence="7">cv. Finnish</strain>
    </source>
</reference>
<dbReference type="PANTHER" id="PTHR33077:SF140">
    <property type="entry name" value="PROTEIN TIFY 10B"/>
    <property type="match status" value="1"/>
</dbReference>
<keyword evidence="3" id="KW-0832">Ubl conjugation</keyword>
<dbReference type="SMART" id="SM00979">
    <property type="entry name" value="TIFY"/>
    <property type="match status" value="1"/>
</dbReference>
<protein>
    <recommendedName>
        <fullName evidence="4">Protein TIFY</fullName>
    </recommendedName>
    <alternativeName>
        <fullName evidence="4">Jasmonate ZIM domain-containing protein</fullName>
    </alternativeName>
</protein>
<dbReference type="STRING" id="29655.A0A0K9NM95"/>
<keyword evidence="4" id="KW-0539">Nucleus</keyword>
<keyword evidence="2 4" id="KW-1184">Jasmonic acid signaling pathway</keyword>
<dbReference type="InterPro" id="IPR010399">
    <property type="entry name" value="Tify_dom"/>
</dbReference>
<dbReference type="Proteomes" id="UP000036987">
    <property type="component" value="Unassembled WGS sequence"/>
</dbReference>
<name>A0A0K9NM95_ZOSMR</name>
<gene>
    <name evidence="6" type="ORF">ZOSMA_81G01040</name>
</gene>
<dbReference type="OrthoDB" id="1937734at2759"/>
<dbReference type="InterPro" id="IPR018467">
    <property type="entry name" value="CCT_CS"/>
</dbReference>
<proteinExistence type="inferred from homology"/>
<evidence type="ECO:0000256" key="2">
    <source>
        <dbReference type="ARBA" id="ARBA00022819"/>
    </source>
</evidence>
<evidence type="ECO:0000256" key="1">
    <source>
        <dbReference type="ARBA" id="ARBA00008614"/>
    </source>
</evidence>
<evidence type="ECO:0000313" key="7">
    <source>
        <dbReference type="Proteomes" id="UP000036987"/>
    </source>
</evidence>
<comment type="subcellular location">
    <subcellularLocation>
        <location evidence="4">Nucleus</location>
    </subcellularLocation>
</comment>